<dbReference type="Pfam" id="PF00496">
    <property type="entry name" value="SBP_bac_5"/>
    <property type="match status" value="1"/>
</dbReference>
<proteinExistence type="predicted"/>
<evidence type="ECO:0000259" key="3">
    <source>
        <dbReference type="Pfam" id="PF00496"/>
    </source>
</evidence>
<dbReference type="InterPro" id="IPR030678">
    <property type="entry name" value="Peptide/Ni-bd"/>
</dbReference>
<dbReference type="GO" id="GO:0042884">
    <property type="term" value="P:microcin transport"/>
    <property type="evidence" value="ECO:0007669"/>
    <property type="project" value="TreeGrafter"/>
</dbReference>
<dbReference type="GO" id="GO:1904680">
    <property type="term" value="F:peptide transmembrane transporter activity"/>
    <property type="evidence" value="ECO:0007669"/>
    <property type="project" value="TreeGrafter"/>
</dbReference>
<name>A0A0A1ECG0_9VIBR</name>
<organism evidence="4">
    <name type="scientific">Vibrio tapetis</name>
    <dbReference type="NCBI Taxonomy" id="52443"/>
    <lineage>
        <taxon>Bacteria</taxon>
        <taxon>Pseudomonadati</taxon>
        <taxon>Pseudomonadota</taxon>
        <taxon>Gammaproteobacteria</taxon>
        <taxon>Vibrionales</taxon>
        <taxon>Vibrionaceae</taxon>
        <taxon>Vibrio</taxon>
    </lineage>
</organism>
<feature type="domain" description="Solute-binding protein family 5" evidence="3">
    <location>
        <begin position="102"/>
        <end position="497"/>
    </location>
</feature>
<dbReference type="GO" id="GO:0030288">
    <property type="term" value="C:outer membrane-bounded periplasmic space"/>
    <property type="evidence" value="ECO:0007669"/>
    <property type="project" value="TreeGrafter"/>
</dbReference>
<dbReference type="InterPro" id="IPR000914">
    <property type="entry name" value="SBP_5_dom"/>
</dbReference>
<dbReference type="PANTHER" id="PTHR30290">
    <property type="entry name" value="PERIPLASMIC BINDING COMPONENT OF ABC TRANSPORTER"/>
    <property type="match status" value="1"/>
</dbReference>
<dbReference type="Gene3D" id="3.10.105.10">
    <property type="entry name" value="Dipeptide-binding Protein, Domain 3"/>
    <property type="match status" value="1"/>
</dbReference>
<reference evidence="4" key="1">
    <citation type="journal article" date="2014" name="PLoS ONE">
        <title>Characterization of the secretomes of two vibrios pathogenic to mollusks.</title>
        <authorList>
            <person name="Madec S."/>
            <person name="Pichereau V."/>
            <person name="Jacq A."/>
            <person name="Paillard M."/>
            <person name="Boisset C."/>
            <person name="Guerard F."/>
            <person name="Paillard C."/>
            <person name="Nicolas J.L."/>
        </authorList>
    </citation>
    <scope>NUCLEOTIDE SEQUENCE</scope>
    <source>
        <strain evidence="4">CECT4600</strain>
    </source>
</reference>
<dbReference type="PANTHER" id="PTHR30290:SF64">
    <property type="entry name" value="ABC TRANSPORTER PERIPLASMIC BINDING PROTEIN"/>
    <property type="match status" value="1"/>
</dbReference>
<dbReference type="AlphaFoldDB" id="A0A0A1ECG0"/>
<feature type="signal peptide" evidence="2">
    <location>
        <begin position="1"/>
        <end position="20"/>
    </location>
</feature>
<dbReference type="SUPFAM" id="SSF53850">
    <property type="entry name" value="Periplasmic binding protein-like II"/>
    <property type="match status" value="1"/>
</dbReference>
<feature type="chain" id="PRO_5001973884" evidence="2">
    <location>
        <begin position="21"/>
        <end position="604"/>
    </location>
</feature>
<dbReference type="GO" id="GO:0015833">
    <property type="term" value="P:peptide transport"/>
    <property type="evidence" value="ECO:0007669"/>
    <property type="project" value="TreeGrafter"/>
</dbReference>
<dbReference type="EMBL" id="KM596651">
    <property type="protein sequence ID" value="AIY26224.1"/>
    <property type="molecule type" value="Genomic_DNA"/>
</dbReference>
<dbReference type="Gene3D" id="3.40.190.10">
    <property type="entry name" value="Periplasmic binding protein-like II"/>
    <property type="match status" value="1"/>
</dbReference>
<sequence>MLKKWTIAFGLTLQCSAGFAANVIETDRIVGFGEAKYPSGFTHFDFVKADAPKGGSVTYGTIGTFDNFNRYASRGNPGSAVGKINDPLFYISPDDIDVSYALIAKTVRYSDDFTWLEVDLNQNAKFHDGVPILAKDVEFTFAKFLAEGVPQFKTYYKDVKSVKATSERTVRVEMTIPNREKLLAVLRNIPILPEHFWQDKSLADPLSQPPLGSGPYVVSNFKSGQSITYSRVEDYWAKDLPVNVGRNNFDTVTYDYYRDDTVMLEAFKAGEFDIRQEGVAKFWATAYNGVNFDKGYIKKEEIDHSIPQSMQGFVFNIQRPIFNDPKVREALTYALDFEWMNKNMFYGQYTRTQSYFQYSEYQASALPSPEEVKWLAPIKDQIPPRVYTEAYQAPVADGSGRIRKQMRTAFKLLKEAGWELKNKVMTHVKTGEVMSFELLIYSPTTERFAIPVQKNLKQMGIEMKIRTIDTTQYLKRYQDRDYDMVFASISSDKYPSTSLQIVWNSRYIDSTYNRPGVQDPAVDYLTDKIAENQENPEALLHLGKALDRVLIWNFYAIPAWHNSQYRVASWDKFSRPEHRPTYDLGLDTWWVDTEKASKLPENRR</sequence>
<dbReference type="InterPro" id="IPR039424">
    <property type="entry name" value="SBP_5"/>
</dbReference>
<dbReference type="CDD" id="cd08497">
    <property type="entry name" value="MbnE-like"/>
    <property type="match status" value="1"/>
</dbReference>
<dbReference type="PIRSF" id="PIRSF002741">
    <property type="entry name" value="MppA"/>
    <property type="match status" value="1"/>
</dbReference>
<dbReference type="GO" id="GO:0043190">
    <property type="term" value="C:ATP-binding cassette (ABC) transporter complex"/>
    <property type="evidence" value="ECO:0007669"/>
    <property type="project" value="InterPro"/>
</dbReference>
<keyword evidence="1 2" id="KW-0732">Signal</keyword>
<accession>A0A0A1ECG0</accession>
<evidence type="ECO:0000313" key="4">
    <source>
        <dbReference type="EMBL" id="AIY26224.1"/>
    </source>
</evidence>
<evidence type="ECO:0000256" key="2">
    <source>
        <dbReference type="SAM" id="SignalP"/>
    </source>
</evidence>
<evidence type="ECO:0000256" key="1">
    <source>
        <dbReference type="ARBA" id="ARBA00022729"/>
    </source>
</evidence>
<protein>
    <submittedName>
        <fullName evidence="4">Putative ABC-type oligopeptide/dipeptide transport system, substrate-binding periplasmic component</fullName>
    </submittedName>
</protein>